<dbReference type="InterPro" id="IPR011990">
    <property type="entry name" value="TPR-like_helical_dom_sf"/>
</dbReference>
<dbReference type="EMBL" id="UAQP01000005">
    <property type="protein sequence ID" value="SPU52367.1"/>
    <property type="molecule type" value="Genomic_DNA"/>
</dbReference>
<protein>
    <submittedName>
        <fullName evidence="2">Predicted O-linked N-acetylglucosamine transferase, SPINDLY family</fullName>
    </submittedName>
</protein>
<dbReference type="Gene3D" id="1.25.40.10">
    <property type="entry name" value="Tetratricopeptide repeat domain"/>
    <property type="match status" value="3"/>
</dbReference>
<evidence type="ECO:0000313" key="3">
    <source>
        <dbReference type="Proteomes" id="UP000251186"/>
    </source>
</evidence>
<name>A0A2X1B6A7_BREVE</name>
<dbReference type="GO" id="GO:0016740">
    <property type="term" value="F:transferase activity"/>
    <property type="evidence" value="ECO:0007669"/>
    <property type="project" value="UniProtKB-KW"/>
</dbReference>
<dbReference type="Proteomes" id="UP000251186">
    <property type="component" value="Unassembled WGS sequence"/>
</dbReference>
<evidence type="ECO:0000256" key="1">
    <source>
        <dbReference type="SAM" id="SignalP"/>
    </source>
</evidence>
<keyword evidence="1" id="KW-0732">Signal</keyword>
<organism evidence="2 3">
    <name type="scientific">Brevundimonas vesicularis</name>
    <name type="common">Pseudomonas vesicularis</name>
    <dbReference type="NCBI Taxonomy" id="41276"/>
    <lineage>
        <taxon>Bacteria</taxon>
        <taxon>Pseudomonadati</taxon>
        <taxon>Pseudomonadota</taxon>
        <taxon>Alphaproteobacteria</taxon>
        <taxon>Caulobacterales</taxon>
        <taxon>Caulobacteraceae</taxon>
        <taxon>Brevundimonas</taxon>
    </lineage>
</organism>
<dbReference type="RefSeq" id="WP_146756703.1">
    <property type="nucleotide sequence ID" value="NZ_UAQP01000005.1"/>
</dbReference>
<feature type="signal peptide" evidence="1">
    <location>
        <begin position="1"/>
        <end position="26"/>
    </location>
</feature>
<gene>
    <name evidence="2" type="ORF">NCTC11166_00690</name>
</gene>
<keyword evidence="2" id="KW-0808">Transferase</keyword>
<evidence type="ECO:0000313" key="2">
    <source>
        <dbReference type="EMBL" id="SPU52367.1"/>
    </source>
</evidence>
<feature type="chain" id="PRO_5015905418" evidence="1">
    <location>
        <begin position="27"/>
        <end position="1836"/>
    </location>
</feature>
<sequence>MTLRSRSLFLALGLSLAGAGAGVASAMAQTAPGGEISTPPTPNGVGSRAMIDTALSGARLDFAAADRLYARAVLANELSAVYGRLDELSVGADPERACRVGVLKAVLEWRDGDVDAATDTVSDALDHCQSTDALLLRGRLLDIQNQAGAASVWYERARAQSEDPQERALLDRRLAIIGVTGRKPEALSQLAGSGDAVMANRAAAVLGLLGRPGDAAALYRPQTEASARYSDGVRLADWAISQGTPDAAAASAWRAAEAAVTTEDRLYALALLVEAYRTANQLAGAEVFLARKPRGAEVDQARLDVLLELQRYDDAVALVRQSGNGALRERLLSVLKTAGRTAEVEAEYRRLIAAQPADPRWADGLAALYLEQGKADEAVEVYRGLAVANRADADVQIETARKMIAMGMGEQATRILGDAGSSPAVTAAIRRFEVETAIDQGREAEAEAGLRALAAAAPRDTALLVAVAEDYERLGRQDLALETLLGAESRGGALDDDQQAHIADLAFAAGQPAEALRRWRALWARTQLPARKVFLQRQIIRAARQTGQLETIAAELEGRITSGAADQGEVSLLVEIRIAQQDGAGAERAVRRYAERSRSGEVRTLEQLAAVQARLRNYAGLNASLARLADVDPANADAYLRRLIINLLRFPDPAESEADRNRRVDELMTRMRAAGQLDDVEAARFAASIYTSGYRRAEALAEHRRALALAPGDVDALLEYTSAMKTEGQAAQAASLLQFKAEAAPGAAAFMAALNGLLDVLSAGDADSVSVPADLTQARLGWARRAALERMLQDGDDVRLSSLVGDIGQGRGDPELQLRALQSSLAVAGDQKPAVLRQLISLTSDSETTVGDPARKAVYGRRLVAMRKPYPPEVYADLAETFLKEGDVAGAERAFALMGDIGGLVNVDALRGEAYAEAGMTREALASYRVALLQDQDNLDLIARTAVLLEQSGQKSEAGTLYWRGLNTLVQRQPTQSASDALKALDAAQYTPTLIEGALLTWPADETPERLAAWRRTASSAALQPQSAASGGAAKLADYPRLALIVSINQRLATFLGEADLGELQASLLAPFAKDPDARTALADLPAPATQASTAAGADWPIADLRRQSEASGDFDLGLALAFEARDRVRIRALTDQAIAADTPWRAQREKGVIEGQPPMLVSLLLKAADVDRPEIVREDILAPLAQTSFNDLALYDVYRIDPARFAKLEAAAGRRLLSDDVLIQLLVSRGNDPLPVAGAAGRRAGGPTPLQVMTQRFEPDRLIDLYDALVERLEQTGAASGLQKAIAGYLLDASITPAQRARLQAVLIRDISAERSAAADTGAGFVELLLRLDAPPANQEVLIAGARVVAARYADSARLPEVLTAWFAGDRARAFEALTALQEAMETPPLSLAGLLTQKFEVERQAAFDAFLSAPRLSREETARFRRRFLRGEAAKTPVNPKVAAAYAKLVSVEPENGAYVAGLLLIQAKAGDFLAFAASAAPYAASRSEDQVLATLLGLAYRLTDNPADAARVAQASSVGLDDPEWIGQLVTRAAAPRHGEVDLLSVFEPVWATYRQRFPQAPAVAALAVQEPKRMATAAARPLDRLIEPQMQGAAIADALRGLWRSTAPRGREEGDTTDRQALIDSLADPTAAGYGAPVLAALTDDPAVTAEVEAELSSLSGAMQARQMRLYDRIADGLWSQGAGQARLDALAGRLLGPPIGVNDLALFLALERKAPVALNEERLAGLTRQLRFVSTPSAGLRLAAARAYGRAGENAIAAELMQAALLQSLYPADRDSVDPGDPPLDSDTFAEALATFSNGLAAERIRRDLAQLVKRQTASSAGNRFEGLATD</sequence>
<dbReference type="SUPFAM" id="SSF48452">
    <property type="entry name" value="TPR-like"/>
    <property type="match status" value="3"/>
</dbReference>
<accession>A0A2X1B6A7</accession>
<reference evidence="2 3" key="1">
    <citation type="submission" date="2018-06" db="EMBL/GenBank/DDBJ databases">
        <authorList>
            <consortium name="Pathogen Informatics"/>
            <person name="Doyle S."/>
        </authorList>
    </citation>
    <scope>NUCLEOTIDE SEQUENCE [LARGE SCALE GENOMIC DNA]</scope>
    <source>
        <strain evidence="2 3">NCTC11166</strain>
    </source>
</reference>
<proteinExistence type="predicted"/>